<dbReference type="OrthoDB" id="5196774at2"/>
<evidence type="ECO:0000313" key="2">
    <source>
        <dbReference type="Proteomes" id="UP000198680"/>
    </source>
</evidence>
<name>A0A1G9NGH1_9ACTN</name>
<organism evidence="1 2">
    <name type="scientific">Geodermatophilus siccatus</name>
    <dbReference type="NCBI Taxonomy" id="1137991"/>
    <lineage>
        <taxon>Bacteria</taxon>
        <taxon>Bacillati</taxon>
        <taxon>Actinomycetota</taxon>
        <taxon>Actinomycetes</taxon>
        <taxon>Geodermatophilales</taxon>
        <taxon>Geodermatophilaceae</taxon>
        <taxon>Geodermatophilus</taxon>
    </lineage>
</organism>
<dbReference type="Proteomes" id="UP000198680">
    <property type="component" value="Unassembled WGS sequence"/>
</dbReference>
<reference evidence="2" key="1">
    <citation type="submission" date="2016-10" db="EMBL/GenBank/DDBJ databases">
        <authorList>
            <person name="Varghese N."/>
            <person name="Submissions S."/>
        </authorList>
    </citation>
    <scope>NUCLEOTIDE SEQUENCE [LARGE SCALE GENOMIC DNA]</scope>
    <source>
        <strain evidence="2">DSM 45419</strain>
    </source>
</reference>
<evidence type="ECO:0000313" key="1">
    <source>
        <dbReference type="EMBL" id="SDL85636.1"/>
    </source>
</evidence>
<protein>
    <submittedName>
        <fullName evidence="1">Uncharacterized protein</fullName>
    </submittedName>
</protein>
<accession>A0A1G9NGH1</accession>
<dbReference type="AlphaFoldDB" id="A0A1G9NGH1"/>
<gene>
    <name evidence="1" type="ORF">SAMN05660642_01031</name>
</gene>
<dbReference type="RefSeq" id="WP_091214664.1">
    <property type="nucleotide sequence ID" value="NZ_FNHE01000002.1"/>
</dbReference>
<keyword evidence="2" id="KW-1185">Reference proteome</keyword>
<sequence length="85" mass="9108">MTALAPSPADDLRPDFVQAGADLVAARLAQQAKDTPAHRAAVERQRARVDAVLDLYLELSDPRCWDVGHRVASSPIGVPAPRSLP</sequence>
<dbReference type="EMBL" id="FNHE01000002">
    <property type="protein sequence ID" value="SDL85636.1"/>
    <property type="molecule type" value="Genomic_DNA"/>
</dbReference>
<dbReference type="STRING" id="1137991.SAMN05660642_01031"/>
<proteinExistence type="predicted"/>